<name>A0AA96R5U9_9CAUD</name>
<organism evidence="1 2">
    <name type="scientific">Enterobacter phage SDFMU_EhYP</name>
    <dbReference type="NCBI Taxonomy" id="3076128"/>
    <lineage>
        <taxon>Viruses</taxon>
        <taxon>Duplodnaviria</taxon>
        <taxon>Heunggongvirae</taxon>
        <taxon>Uroviricota</taxon>
        <taxon>Caudoviricetes</taxon>
        <taxon>Autographivirales</taxon>
        <taxon>Autoscriptoviridae</taxon>
        <taxon>Slopekvirinae</taxon>
        <taxon>Koutsourovirus</taxon>
        <taxon>Koutsourovirus EhYP</taxon>
    </lineage>
</organism>
<evidence type="ECO:0000313" key="1">
    <source>
        <dbReference type="EMBL" id="WNO30003.1"/>
    </source>
</evidence>
<proteinExistence type="predicted"/>
<accession>A0AA96R5U9</accession>
<dbReference type="EMBL" id="OQ884031">
    <property type="protein sequence ID" value="WNO30003.1"/>
    <property type="molecule type" value="Genomic_DNA"/>
</dbReference>
<dbReference type="Proteomes" id="UP001305490">
    <property type="component" value="Segment"/>
</dbReference>
<keyword evidence="2" id="KW-1185">Reference proteome</keyword>
<sequence length="147" mass="15683">MSVKKYYIHPAAFGSTKNPGYGHVPVVHADDFEKQRAKLEAAEKRCSALAAENAGLKEFVGDCAIAQGEGNWTSDAEKTVYVPATEWMPPTLSTDAFLAEVRAAAVDEVCLKISNAIINCYQDEQIGLDAAATICGDFAAQLRKGGA</sequence>
<protein>
    <submittedName>
        <fullName evidence="1">Uncharacterized protein</fullName>
    </submittedName>
</protein>
<evidence type="ECO:0000313" key="2">
    <source>
        <dbReference type="Proteomes" id="UP001305490"/>
    </source>
</evidence>
<reference evidence="1 2" key="1">
    <citation type="submission" date="2023-04" db="EMBL/GenBank/DDBJ databases">
        <authorList>
            <person name="Zhang K."/>
        </authorList>
    </citation>
    <scope>NUCLEOTIDE SEQUENCE [LARGE SCALE GENOMIC DNA]</scope>
</reference>